<dbReference type="Proteomes" id="UP001163046">
    <property type="component" value="Unassembled WGS sequence"/>
</dbReference>
<dbReference type="Gene3D" id="2.60.120.1000">
    <property type="match status" value="1"/>
</dbReference>
<reference evidence="5" key="1">
    <citation type="submission" date="2023-01" db="EMBL/GenBank/DDBJ databases">
        <title>Genome assembly of the deep-sea coral Lophelia pertusa.</title>
        <authorList>
            <person name="Herrera S."/>
            <person name="Cordes E."/>
        </authorList>
    </citation>
    <scope>NUCLEOTIDE SEQUENCE</scope>
    <source>
        <strain evidence="5">USNM1676648</strain>
        <tissue evidence="5">Polyp</tissue>
    </source>
</reference>
<protein>
    <recommendedName>
        <fullName evidence="4">Fibrinogen C-terminal domain-containing protein</fullName>
    </recommendedName>
</protein>
<dbReference type="OrthoDB" id="5971203at2759"/>
<evidence type="ECO:0000259" key="4">
    <source>
        <dbReference type="PROSITE" id="PS51406"/>
    </source>
</evidence>
<evidence type="ECO:0000256" key="2">
    <source>
        <dbReference type="SAM" id="MobiDB-lite"/>
    </source>
</evidence>
<keyword evidence="1" id="KW-1015">Disulfide bond</keyword>
<keyword evidence="6" id="KW-1185">Reference proteome</keyword>
<dbReference type="Pfam" id="PF00147">
    <property type="entry name" value="Fibrinogen_C"/>
    <property type="match status" value="1"/>
</dbReference>
<dbReference type="InterPro" id="IPR036056">
    <property type="entry name" value="Fibrinogen-like_C"/>
</dbReference>
<dbReference type="PANTHER" id="PTHR16146:SF46">
    <property type="entry name" value="INTELECTIN-1A-RELATED"/>
    <property type="match status" value="1"/>
</dbReference>
<proteinExistence type="predicted"/>
<dbReference type="GO" id="GO:0070492">
    <property type="term" value="F:oligosaccharide binding"/>
    <property type="evidence" value="ECO:0007669"/>
    <property type="project" value="TreeGrafter"/>
</dbReference>
<dbReference type="EMBL" id="MU827309">
    <property type="protein sequence ID" value="KAJ7360421.1"/>
    <property type="molecule type" value="Genomic_DNA"/>
</dbReference>
<evidence type="ECO:0000313" key="5">
    <source>
        <dbReference type="EMBL" id="KAJ7360421.1"/>
    </source>
</evidence>
<gene>
    <name evidence="5" type="ORF">OS493_015522</name>
</gene>
<sequence length="421" mass="47350">MRVSLLQRFIVLCIAFHSSDISLASKRQGQHKDTRLTLKPVRGQLTLSSGRIKLGEVYLSGINGLRGEREKATGGEKGLKGDQGNQGEKGEKGDSCSDSCRKFVTSTVRQTASDACNTRLEGELRYDKTTAKLYICSRKQWRQLQTVLRGEINSPPRKSCLEILFNGESQGDGMYWINPIGTNHQRNAFRAYCDMTTSGGGWTLVAKVTHDYSWVCPDRDGGMCLGSKTNPLNANLFHDIHQRDSVDLSIKSNVDAGVHLNDTIIRLLFVAGRQSVRFTFVSSGNDWTPSEDAYAAFNPSKKNSMFVDHEWGQYTLDNVDYTWNIIQHTRKDKTFSGKIICWGNKVKHSYRFYDHGLHIGSPASAHKPCLLDNNENEVMLKSHYATLQGSPLKARWDMAQFGFLGAQYVQVPNKRIAIWVR</sequence>
<keyword evidence="3" id="KW-0732">Signal</keyword>
<evidence type="ECO:0000313" key="6">
    <source>
        <dbReference type="Proteomes" id="UP001163046"/>
    </source>
</evidence>
<dbReference type="SUPFAM" id="SSF56496">
    <property type="entry name" value="Fibrinogen C-terminal domain-like"/>
    <property type="match status" value="1"/>
</dbReference>
<evidence type="ECO:0000256" key="3">
    <source>
        <dbReference type="SAM" id="SignalP"/>
    </source>
</evidence>
<feature type="compositionally biased region" description="Basic and acidic residues" evidence="2">
    <location>
        <begin position="69"/>
        <end position="80"/>
    </location>
</feature>
<dbReference type="NCBIfam" id="NF040941">
    <property type="entry name" value="GGGWT_bact"/>
    <property type="match status" value="1"/>
</dbReference>
<dbReference type="InterPro" id="IPR002181">
    <property type="entry name" value="Fibrinogen_a/b/g_C_dom"/>
</dbReference>
<dbReference type="PANTHER" id="PTHR16146">
    <property type="entry name" value="INTELECTIN"/>
    <property type="match status" value="1"/>
</dbReference>
<comment type="caution">
    <text evidence="5">The sequence shown here is derived from an EMBL/GenBank/DDBJ whole genome shotgun (WGS) entry which is preliminary data.</text>
</comment>
<feature type="domain" description="Fibrinogen C-terminal" evidence="4">
    <location>
        <begin position="151"/>
        <end position="205"/>
    </location>
</feature>
<dbReference type="GO" id="GO:0005615">
    <property type="term" value="C:extracellular space"/>
    <property type="evidence" value="ECO:0007669"/>
    <property type="project" value="TreeGrafter"/>
</dbReference>
<feature type="region of interest" description="Disordered" evidence="2">
    <location>
        <begin position="69"/>
        <end position="96"/>
    </location>
</feature>
<name>A0A9W9YNW8_9CNID</name>
<feature type="signal peptide" evidence="3">
    <location>
        <begin position="1"/>
        <end position="24"/>
    </location>
</feature>
<evidence type="ECO:0000256" key="1">
    <source>
        <dbReference type="ARBA" id="ARBA00023157"/>
    </source>
</evidence>
<dbReference type="PROSITE" id="PS51406">
    <property type="entry name" value="FIBRINOGEN_C_2"/>
    <property type="match status" value="1"/>
</dbReference>
<dbReference type="AlphaFoldDB" id="A0A9W9YNW8"/>
<feature type="chain" id="PRO_5040924012" description="Fibrinogen C-terminal domain-containing protein" evidence="3">
    <location>
        <begin position="25"/>
        <end position="421"/>
    </location>
</feature>
<accession>A0A9W9YNW8</accession>
<organism evidence="5 6">
    <name type="scientific">Desmophyllum pertusum</name>
    <dbReference type="NCBI Taxonomy" id="174260"/>
    <lineage>
        <taxon>Eukaryota</taxon>
        <taxon>Metazoa</taxon>
        <taxon>Cnidaria</taxon>
        <taxon>Anthozoa</taxon>
        <taxon>Hexacorallia</taxon>
        <taxon>Scleractinia</taxon>
        <taxon>Caryophylliina</taxon>
        <taxon>Caryophylliidae</taxon>
        <taxon>Desmophyllum</taxon>
    </lineage>
</organism>